<dbReference type="AlphaFoldDB" id="A0A067CCX3"/>
<name>A0A067CCX3_SAPPC</name>
<evidence type="ECO:0008006" key="4">
    <source>
        <dbReference type="Google" id="ProtNLM"/>
    </source>
</evidence>
<keyword evidence="1" id="KW-0472">Membrane</keyword>
<accession>A0A067CCX3</accession>
<organism evidence="2 3">
    <name type="scientific">Saprolegnia parasitica (strain CBS 223.65)</name>
    <dbReference type="NCBI Taxonomy" id="695850"/>
    <lineage>
        <taxon>Eukaryota</taxon>
        <taxon>Sar</taxon>
        <taxon>Stramenopiles</taxon>
        <taxon>Oomycota</taxon>
        <taxon>Saprolegniomycetes</taxon>
        <taxon>Saprolegniales</taxon>
        <taxon>Saprolegniaceae</taxon>
        <taxon>Saprolegnia</taxon>
    </lineage>
</organism>
<feature type="transmembrane region" description="Helical" evidence="1">
    <location>
        <begin position="532"/>
        <end position="552"/>
    </location>
</feature>
<evidence type="ECO:0000313" key="2">
    <source>
        <dbReference type="EMBL" id="KDO24647.1"/>
    </source>
</evidence>
<feature type="transmembrane region" description="Helical" evidence="1">
    <location>
        <begin position="187"/>
        <end position="204"/>
    </location>
</feature>
<protein>
    <recommendedName>
        <fullName evidence="4">Heparan-alpha-glucosaminide N-acetyltransferase catalytic domain-containing protein</fullName>
    </recommendedName>
</protein>
<dbReference type="PANTHER" id="PTHR31061:SF24">
    <property type="entry name" value="LD22376P"/>
    <property type="match status" value="1"/>
</dbReference>
<dbReference type="PANTHER" id="PTHR31061">
    <property type="entry name" value="LD22376P"/>
    <property type="match status" value="1"/>
</dbReference>
<feature type="transmembrane region" description="Helical" evidence="1">
    <location>
        <begin position="464"/>
        <end position="485"/>
    </location>
</feature>
<feature type="transmembrane region" description="Helical" evidence="1">
    <location>
        <begin position="319"/>
        <end position="338"/>
    </location>
</feature>
<dbReference type="RefSeq" id="XP_012204715.1">
    <property type="nucleotide sequence ID" value="XM_012349325.1"/>
</dbReference>
<evidence type="ECO:0000313" key="3">
    <source>
        <dbReference type="Proteomes" id="UP000030745"/>
    </source>
</evidence>
<feature type="transmembrane region" description="Helical" evidence="1">
    <location>
        <begin position="289"/>
        <end position="307"/>
    </location>
</feature>
<dbReference type="VEuPathDB" id="FungiDB:SPRG_10180"/>
<feature type="transmembrane region" description="Helical" evidence="1">
    <location>
        <begin position="431"/>
        <end position="452"/>
    </location>
</feature>
<keyword evidence="1" id="KW-0812">Transmembrane</keyword>
<dbReference type="GeneID" id="24132302"/>
<reference evidence="2 3" key="1">
    <citation type="journal article" date="2013" name="PLoS Genet.">
        <title>Distinctive expansion of potential virulence genes in the genome of the oomycete fish pathogen Saprolegnia parasitica.</title>
        <authorList>
            <person name="Jiang R.H."/>
            <person name="de Bruijn I."/>
            <person name="Haas B.J."/>
            <person name="Belmonte R."/>
            <person name="Lobach L."/>
            <person name="Christie J."/>
            <person name="van den Ackerveken G."/>
            <person name="Bottin A."/>
            <person name="Bulone V."/>
            <person name="Diaz-Moreno S.M."/>
            <person name="Dumas B."/>
            <person name="Fan L."/>
            <person name="Gaulin E."/>
            <person name="Govers F."/>
            <person name="Grenville-Briggs L.J."/>
            <person name="Horner N.R."/>
            <person name="Levin J.Z."/>
            <person name="Mammella M."/>
            <person name="Meijer H.J."/>
            <person name="Morris P."/>
            <person name="Nusbaum C."/>
            <person name="Oome S."/>
            <person name="Phillips A.J."/>
            <person name="van Rooyen D."/>
            <person name="Rzeszutek E."/>
            <person name="Saraiva M."/>
            <person name="Secombes C.J."/>
            <person name="Seidl M.F."/>
            <person name="Snel B."/>
            <person name="Stassen J.H."/>
            <person name="Sykes S."/>
            <person name="Tripathy S."/>
            <person name="van den Berg H."/>
            <person name="Vega-Arreguin J.C."/>
            <person name="Wawra S."/>
            <person name="Young S.K."/>
            <person name="Zeng Q."/>
            <person name="Dieguez-Uribeondo J."/>
            <person name="Russ C."/>
            <person name="Tyler B.M."/>
            <person name="van West P."/>
        </authorList>
    </citation>
    <scope>NUCLEOTIDE SEQUENCE [LARGE SCALE GENOMIC DNA]</scope>
    <source>
        <strain evidence="2 3">CBS 223.65</strain>
    </source>
</reference>
<proteinExistence type="predicted"/>
<dbReference type="OrthoDB" id="2149840at2759"/>
<feature type="transmembrane region" description="Helical" evidence="1">
    <location>
        <begin position="398"/>
        <end position="419"/>
    </location>
</feature>
<evidence type="ECO:0000256" key="1">
    <source>
        <dbReference type="SAM" id="Phobius"/>
    </source>
</evidence>
<dbReference type="Proteomes" id="UP000030745">
    <property type="component" value="Unassembled WGS sequence"/>
</dbReference>
<dbReference type="OMA" id="WHGFTFY"/>
<feature type="transmembrane region" description="Helical" evidence="1">
    <location>
        <begin position="131"/>
        <end position="153"/>
    </location>
</feature>
<sequence>MNQASLAFRYTEATAAPGSADDLVLRWASDDLVLRWASDDCYKCTPLPLRPAGCAPTNASCVALSPNTNYTFHVDAKFSMILELYGDNRSVRAGCNHGFSLMRCAGLAQLQVDSGDVHVSIELVRAGATSLLLPILVGLLGLWIVSGPVRFFWAKHLASLRDEDDDENDDKQPLLEPARPANRPPRVVCLDVFRGITIFTMIFVNYGGGDYWYFNHSTWNGLTVADLCFPWFAWIMGATMAIGLVKKLGNPAAFARTVTLRSAKLFALGLFLNNGFDLAHWRIPGVLQSFGVAYWIVAMVLLLASSLSTDPRRQMLLQWLVMLLIVAVQSVLVFLLPVRGCPTGYLGAGGIGDDGRYPNCTGGAHKAVDVFLFGDNHIFQSPTTKDVYHTGAFDPEGALNWLMVAFTTFLGFQVATAFLADASLVYSQRALRLVLLSLCLGLGALVLSQGQLNDGWVPLNKNLWSLSFVLGTSSLASLLLLYLFLAVDTFKLWTGAPFLQAGMNPIVLYLGHELLQDHFPFGFKHDVEPTHTLSMLSALLGALSWIGVALLLHRRQVFLTV</sequence>
<feature type="transmembrane region" description="Helical" evidence="1">
    <location>
        <begin position="492"/>
        <end position="512"/>
    </location>
</feature>
<dbReference type="STRING" id="695850.A0A067CCX3"/>
<dbReference type="EMBL" id="KK583240">
    <property type="protein sequence ID" value="KDO24647.1"/>
    <property type="molecule type" value="Genomic_DNA"/>
</dbReference>
<gene>
    <name evidence="2" type="ORF">SPRG_10180</name>
</gene>
<dbReference type="KEGG" id="spar:SPRG_10180"/>
<keyword evidence="1" id="KW-1133">Transmembrane helix</keyword>
<keyword evidence="3" id="KW-1185">Reference proteome</keyword>
<feature type="transmembrane region" description="Helical" evidence="1">
    <location>
        <begin position="224"/>
        <end position="245"/>
    </location>
</feature>